<gene>
    <name evidence="3" type="ORF">TeGR_g806</name>
</gene>
<keyword evidence="4" id="KW-1185">Reference proteome</keyword>
<feature type="compositionally biased region" description="Low complexity" evidence="2">
    <location>
        <begin position="113"/>
        <end position="133"/>
    </location>
</feature>
<evidence type="ECO:0000313" key="4">
    <source>
        <dbReference type="Proteomes" id="UP001165060"/>
    </source>
</evidence>
<reference evidence="3 4" key="1">
    <citation type="journal article" date="2023" name="Commun. Biol.">
        <title>Genome analysis of Parmales, the sister group of diatoms, reveals the evolutionary specialization of diatoms from phago-mixotrophs to photoautotrophs.</title>
        <authorList>
            <person name="Ban H."/>
            <person name="Sato S."/>
            <person name="Yoshikawa S."/>
            <person name="Yamada K."/>
            <person name="Nakamura Y."/>
            <person name="Ichinomiya M."/>
            <person name="Sato N."/>
            <person name="Blanc-Mathieu R."/>
            <person name="Endo H."/>
            <person name="Kuwata A."/>
            <person name="Ogata H."/>
        </authorList>
    </citation>
    <scope>NUCLEOTIDE SEQUENCE [LARGE SCALE GENOMIC DNA]</scope>
</reference>
<proteinExistence type="predicted"/>
<dbReference type="EMBL" id="BRYB01006058">
    <property type="protein sequence ID" value="GMI32748.1"/>
    <property type="molecule type" value="Genomic_DNA"/>
</dbReference>
<comment type="caution">
    <text evidence="3">The sequence shown here is derived from an EMBL/GenBank/DDBJ whole genome shotgun (WGS) entry which is preliminary data.</text>
</comment>
<feature type="compositionally biased region" description="Low complexity" evidence="2">
    <location>
        <begin position="217"/>
        <end position="247"/>
    </location>
</feature>
<keyword evidence="1" id="KW-0175">Coiled coil</keyword>
<feature type="compositionally biased region" description="Low complexity" evidence="2">
    <location>
        <begin position="255"/>
        <end position="277"/>
    </location>
</feature>
<feature type="coiled-coil region" evidence="1">
    <location>
        <begin position="328"/>
        <end position="358"/>
    </location>
</feature>
<evidence type="ECO:0000313" key="3">
    <source>
        <dbReference type="EMBL" id="GMI32748.1"/>
    </source>
</evidence>
<protein>
    <submittedName>
        <fullName evidence="3">Uncharacterized protein</fullName>
    </submittedName>
</protein>
<evidence type="ECO:0000256" key="1">
    <source>
        <dbReference type="SAM" id="Coils"/>
    </source>
</evidence>
<feature type="region of interest" description="Disordered" evidence="2">
    <location>
        <begin position="113"/>
        <end position="278"/>
    </location>
</feature>
<feature type="compositionally biased region" description="Basic and acidic residues" evidence="2">
    <location>
        <begin position="145"/>
        <end position="159"/>
    </location>
</feature>
<feature type="non-terminal residue" evidence="3">
    <location>
        <position position="385"/>
    </location>
</feature>
<accession>A0ABQ6MUL8</accession>
<evidence type="ECO:0000256" key="2">
    <source>
        <dbReference type="SAM" id="MobiDB-lite"/>
    </source>
</evidence>
<feature type="compositionally biased region" description="Basic and acidic residues" evidence="2">
    <location>
        <begin position="188"/>
        <end position="206"/>
    </location>
</feature>
<sequence length="385" mass="38753">MDVLDQHSSIIHSRLTQIQAEYSSLNALAAAAPSGMVTAGAALRSHLLAPAPGAPPPAPPDADPFYAGELLRSALAESALEQQALSKRLELAGALSGSEARAVHAVRQAFSGPAPAGTAGPAAGLAPAKRGPAAAGGGASGSLRRRPEAAEGSRARRADAQLAARALPMPTFPGFGGDSSRGDSSSDGDGKENAGENLRESARESARPGPRKRKAGAPKLGKARAALPAAGAAEPPEAADVAPGAAKAARKRQAAKTNKAAARGAAAKGAAEGAAKGSGVAFGSTVKHVLRTSVLRACARVAGSLDPGARQLVTAVVAAADIASGAAAREIEQNRRAMDANREEIRRLRRQVAGAREAGGAHLEGYAVQEDGSLVQVREERPAYK</sequence>
<name>A0ABQ6MUL8_9STRA</name>
<organism evidence="3 4">
    <name type="scientific">Tetraparma gracilis</name>
    <dbReference type="NCBI Taxonomy" id="2962635"/>
    <lineage>
        <taxon>Eukaryota</taxon>
        <taxon>Sar</taxon>
        <taxon>Stramenopiles</taxon>
        <taxon>Ochrophyta</taxon>
        <taxon>Bolidophyceae</taxon>
        <taxon>Parmales</taxon>
        <taxon>Triparmaceae</taxon>
        <taxon>Tetraparma</taxon>
    </lineage>
</organism>
<dbReference type="Proteomes" id="UP001165060">
    <property type="component" value="Unassembled WGS sequence"/>
</dbReference>